<feature type="compositionally biased region" description="Polar residues" evidence="1">
    <location>
        <begin position="37"/>
        <end position="50"/>
    </location>
</feature>
<dbReference type="EMBL" id="PQIB02000013">
    <property type="protein sequence ID" value="RLM74965.1"/>
    <property type="molecule type" value="Genomic_DNA"/>
</dbReference>
<proteinExistence type="predicted"/>
<organism evidence="2 3">
    <name type="scientific">Panicum miliaceum</name>
    <name type="common">Proso millet</name>
    <name type="synonym">Broomcorn millet</name>
    <dbReference type="NCBI Taxonomy" id="4540"/>
    <lineage>
        <taxon>Eukaryota</taxon>
        <taxon>Viridiplantae</taxon>
        <taxon>Streptophyta</taxon>
        <taxon>Embryophyta</taxon>
        <taxon>Tracheophyta</taxon>
        <taxon>Spermatophyta</taxon>
        <taxon>Magnoliopsida</taxon>
        <taxon>Liliopsida</taxon>
        <taxon>Poales</taxon>
        <taxon>Poaceae</taxon>
        <taxon>PACMAD clade</taxon>
        <taxon>Panicoideae</taxon>
        <taxon>Panicodae</taxon>
        <taxon>Paniceae</taxon>
        <taxon>Panicinae</taxon>
        <taxon>Panicum</taxon>
        <taxon>Panicum sect. Panicum</taxon>
    </lineage>
</organism>
<sequence length="486" mass="53275">MLTAIDHLIAAELAKMRRNLRWRMQKLDELWRAKPAVSTTPSLASTASIGSSPPPTPCTTAAPTALTSSTPTAAPTTPTISTTTSPSSELKASAPSSTTSLATSVSPAAPGASTAAPTIPLPATTAAPPPTPAPATPSIDEEIFTTSTPKCSTKCLTRGIDLLKPVNTITSILTAPPTLFHFSADSPLDANKGFSLEFMPSRYITKFNSAYSVGDVLLCLATDGHEAQFEELTPYGSVILEPLCDDMAGIGPWPPPKQHYHILLHETIQCSLWPPFSNDWVTSQQRPPWPPPQLDRNNLLTDSVQLRPIPWPNFTISDTMVVSCSIGQSVAKLLFADISGESWQYWLEPHETAVQLGGMKWKDTRQSQFSVGINVHLQKIGEYFSIFPDITNLVVFQSCSVKCCWIQWEISWPLCTMVCWFGEGLLVITTLQLLWQCCTRGVEFLFLRQIHEHMQGSKFLVWTAFQLPLSLFESVKPWPCAISLFS</sequence>
<name>A0A3L6Q8I9_PANMI</name>
<feature type="region of interest" description="Disordered" evidence="1">
    <location>
        <begin position="36"/>
        <end position="139"/>
    </location>
</feature>
<dbReference type="OrthoDB" id="10651799at2759"/>
<evidence type="ECO:0000313" key="3">
    <source>
        <dbReference type="Proteomes" id="UP000275267"/>
    </source>
</evidence>
<accession>A0A3L6Q8I9</accession>
<gene>
    <name evidence="2" type="ORF">C2845_PM15G15620</name>
</gene>
<protein>
    <submittedName>
        <fullName evidence="2">Uncharacterized protein</fullName>
    </submittedName>
</protein>
<dbReference type="Proteomes" id="UP000275267">
    <property type="component" value="Unassembled WGS sequence"/>
</dbReference>
<comment type="caution">
    <text evidence="2">The sequence shown here is derived from an EMBL/GenBank/DDBJ whole genome shotgun (WGS) entry which is preliminary data.</text>
</comment>
<keyword evidence="3" id="KW-1185">Reference proteome</keyword>
<dbReference type="AlphaFoldDB" id="A0A3L6Q8I9"/>
<evidence type="ECO:0000256" key="1">
    <source>
        <dbReference type="SAM" id="MobiDB-lite"/>
    </source>
</evidence>
<evidence type="ECO:0000313" key="2">
    <source>
        <dbReference type="EMBL" id="RLM74965.1"/>
    </source>
</evidence>
<feature type="compositionally biased region" description="Low complexity" evidence="1">
    <location>
        <begin position="58"/>
        <end position="126"/>
    </location>
</feature>
<reference evidence="3" key="1">
    <citation type="journal article" date="2019" name="Nat. Commun.">
        <title>The genome of broomcorn millet.</title>
        <authorList>
            <person name="Zou C."/>
            <person name="Miki D."/>
            <person name="Li D."/>
            <person name="Tang Q."/>
            <person name="Xiao L."/>
            <person name="Rajput S."/>
            <person name="Deng P."/>
            <person name="Jia W."/>
            <person name="Huang R."/>
            <person name="Zhang M."/>
            <person name="Sun Y."/>
            <person name="Hu J."/>
            <person name="Fu X."/>
            <person name="Schnable P.S."/>
            <person name="Li F."/>
            <person name="Zhang H."/>
            <person name="Feng B."/>
            <person name="Zhu X."/>
            <person name="Liu R."/>
            <person name="Schnable J.C."/>
            <person name="Zhu J.-K."/>
            <person name="Zhang H."/>
        </authorList>
    </citation>
    <scope>NUCLEOTIDE SEQUENCE [LARGE SCALE GENOMIC DNA]</scope>
</reference>